<reference evidence="4" key="1">
    <citation type="journal article" date="2019" name="Int. J. Syst. Evol. Microbiol.">
        <title>The Global Catalogue of Microorganisms (GCM) 10K type strain sequencing project: providing services to taxonomists for standard genome sequencing and annotation.</title>
        <authorList>
            <consortium name="The Broad Institute Genomics Platform"/>
            <consortium name="The Broad Institute Genome Sequencing Center for Infectious Disease"/>
            <person name="Wu L."/>
            <person name="Ma J."/>
        </authorList>
    </citation>
    <scope>NUCLEOTIDE SEQUENCE [LARGE SCALE GENOMIC DNA]</scope>
    <source>
        <strain evidence="4">JCM 18306</strain>
    </source>
</reference>
<accession>A0ABP9SY88</accession>
<evidence type="ECO:0000313" key="4">
    <source>
        <dbReference type="Proteomes" id="UP001499878"/>
    </source>
</evidence>
<evidence type="ECO:0000313" key="3">
    <source>
        <dbReference type="EMBL" id="GAA5206418.1"/>
    </source>
</evidence>
<organism evidence="3 4">
    <name type="scientific">Streptomyces thinghirensis</name>
    <dbReference type="NCBI Taxonomy" id="551547"/>
    <lineage>
        <taxon>Bacteria</taxon>
        <taxon>Bacillati</taxon>
        <taxon>Actinomycetota</taxon>
        <taxon>Actinomycetes</taxon>
        <taxon>Kitasatosporales</taxon>
        <taxon>Streptomycetaceae</taxon>
        <taxon>Streptomyces</taxon>
    </lineage>
</organism>
<sequence length="137" mass="14141">MSFPEHPATPNGTSQTPHDTGIKRSNGLAIAALVLGILAVLLFWTVVGGVVLGLLALILGIVGARRARGGRAPHGKMSVVGAVLGVLGVIASAVIIAIGASILNSDEFKDFDDCVQHADTQSERDACAEDFNQDVNN</sequence>
<evidence type="ECO:0008006" key="5">
    <source>
        <dbReference type="Google" id="ProtNLM"/>
    </source>
</evidence>
<keyword evidence="2" id="KW-0812">Transmembrane</keyword>
<protein>
    <recommendedName>
        <fullName evidence="5">DUF4190 domain-containing protein</fullName>
    </recommendedName>
</protein>
<evidence type="ECO:0000256" key="1">
    <source>
        <dbReference type="SAM" id="MobiDB-lite"/>
    </source>
</evidence>
<dbReference type="EMBL" id="BAABJR010000004">
    <property type="protein sequence ID" value="GAA5206418.1"/>
    <property type="molecule type" value="Genomic_DNA"/>
</dbReference>
<keyword evidence="2" id="KW-0472">Membrane</keyword>
<dbReference type="RefSeq" id="WP_345628331.1">
    <property type="nucleotide sequence ID" value="NZ_BAABJR010000004.1"/>
</dbReference>
<feature type="region of interest" description="Disordered" evidence="1">
    <location>
        <begin position="1"/>
        <end position="20"/>
    </location>
</feature>
<evidence type="ECO:0000256" key="2">
    <source>
        <dbReference type="SAM" id="Phobius"/>
    </source>
</evidence>
<proteinExistence type="predicted"/>
<name>A0ABP9SY88_9ACTN</name>
<gene>
    <name evidence="3" type="ORF">GCM10023323_17830</name>
</gene>
<feature type="transmembrane region" description="Helical" evidence="2">
    <location>
        <begin position="79"/>
        <end position="103"/>
    </location>
</feature>
<comment type="caution">
    <text evidence="3">The sequence shown here is derived from an EMBL/GenBank/DDBJ whole genome shotgun (WGS) entry which is preliminary data.</text>
</comment>
<feature type="transmembrane region" description="Helical" evidence="2">
    <location>
        <begin position="28"/>
        <end position="59"/>
    </location>
</feature>
<keyword evidence="2" id="KW-1133">Transmembrane helix</keyword>
<dbReference type="Proteomes" id="UP001499878">
    <property type="component" value="Unassembled WGS sequence"/>
</dbReference>
<keyword evidence="4" id="KW-1185">Reference proteome</keyword>